<proteinExistence type="predicted"/>
<feature type="domain" description="GHMP kinase N-terminal" evidence="6">
    <location>
        <begin position="251"/>
        <end position="319"/>
    </location>
</feature>
<evidence type="ECO:0000256" key="2">
    <source>
        <dbReference type="ARBA" id="ARBA00022741"/>
    </source>
</evidence>
<keyword evidence="7" id="KW-1185">Reference proteome</keyword>
<evidence type="ECO:0000313" key="7">
    <source>
        <dbReference type="Proteomes" id="UP000050741"/>
    </source>
</evidence>
<keyword evidence="4" id="KW-0067">ATP-binding</keyword>
<keyword evidence="2" id="KW-0547">Nucleotide-binding</keyword>
<dbReference type="PRINTS" id="PR00959">
    <property type="entry name" value="MEVGALKINASE"/>
</dbReference>
<dbReference type="SUPFAM" id="SSF55060">
    <property type="entry name" value="GHMP Kinase, C-terminal domain"/>
    <property type="match status" value="1"/>
</dbReference>
<dbReference type="Gene3D" id="3.30.230.120">
    <property type="match status" value="1"/>
</dbReference>
<dbReference type="PANTHER" id="PTHR32463:SF0">
    <property type="entry name" value="L-FUCOSE KINASE"/>
    <property type="match status" value="1"/>
</dbReference>
<evidence type="ECO:0000256" key="3">
    <source>
        <dbReference type="ARBA" id="ARBA00022777"/>
    </source>
</evidence>
<organism evidence="7 8">
    <name type="scientific">Globodera pallida</name>
    <name type="common">Potato cyst nematode worm</name>
    <name type="synonym">Heterodera pallida</name>
    <dbReference type="NCBI Taxonomy" id="36090"/>
    <lineage>
        <taxon>Eukaryota</taxon>
        <taxon>Metazoa</taxon>
        <taxon>Ecdysozoa</taxon>
        <taxon>Nematoda</taxon>
        <taxon>Chromadorea</taxon>
        <taxon>Rhabditida</taxon>
        <taxon>Tylenchina</taxon>
        <taxon>Tylenchomorpha</taxon>
        <taxon>Tylenchoidea</taxon>
        <taxon>Heteroderidae</taxon>
        <taxon>Heteroderinae</taxon>
        <taxon>Globodera</taxon>
    </lineage>
</organism>
<dbReference type="GO" id="GO:0050201">
    <property type="term" value="F:fucokinase activity"/>
    <property type="evidence" value="ECO:0007669"/>
    <property type="project" value="TreeGrafter"/>
</dbReference>
<dbReference type="Proteomes" id="UP000050741">
    <property type="component" value="Unassembled WGS sequence"/>
</dbReference>
<evidence type="ECO:0000256" key="5">
    <source>
        <dbReference type="SAM" id="MobiDB-lite"/>
    </source>
</evidence>
<feature type="region of interest" description="Disordered" evidence="5">
    <location>
        <begin position="33"/>
        <end position="53"/>
    </location>
</feature>
<dbReference type="Pfam" id="PF00288">
    <property type="entry name" value="GHMP_kinases_N"/>
    <property type="match status" value="1"/>
</dbReference>
<sequence length="517" mass="57011">MNGQQQQQQPLETVLAQMALRLRGFVIKVGVPDGVDNEEGEEEEDDDNVNDGAEVEERTLWRRVRTLVEFGLAADVRLVQWLSEMIQRLLDGGGPSRAKVIKTIADRLQWRIHRIQSLDKCSSTDASSIAFHSEAEVTARMDIAGGWTDTPPITYQCASPPAVLNLSIKVNGKRPIRCRCARLEAFGGVFYTQTSNGSTESTLHFVSADSVFACCDQPSKLGSLISSILIVAGIVREELVGGERIRRFAMTGPGRGLYVSTNSDLPHGSGLGTSSILSGAMLAALWRLFGKSFRQSELIHAVLRVEQLHTTGGGWQDQIGGCAPGGFKLGTVCPGGKRECQWRTVPIGKSLQNEMSKRLALIYTGQTRLAKHLLEEVLLSWLGRDQRILRAVQRLSDGARGAEKALLEGKFPSEICREYNALKKEFTAGTMPSKVAELSRELTADGVAEAAWMAGAGGGGFLYVWLREHRTLEELERFLAGDKRWHGMGVWRAEMEEAEPMTLRRGWTLSVNEFNRL</sequence>
<evidence type="ECO:0000256" key="4">
    <source>
        <dbReference type="ARBA" id="ARBA00022840"/>
    </source>
</evidence>
<dbReference type="InterPro" id="IPR006204">
    <property type="entry name" value="GHMP_kinase_N_dom"/>
</dbReference>
<dbReference type="InterPro" id="IPR036554">
    <property type="entry name" value="GHMP_kinase_C_sf"/>
</dbReference>
<dbReference type="WBParaSite" id="GPLIN_001047500">
    <property type="protein sequence ID" value="GPLIN_001047500"/>
    <property type="gene ID" value="GPLIN_001047500"/>
</dbReference>
<dbReference type="PANTHER" id="PTHR32463">
    <property type="entry name" value="L-FUCOSE KINASE"/>
    <property type="match status" value="1"/>
</dbReference>
<feature type="compositionally biased region" description="Acidic residues" evidence="5">
    <location>
        <begin position="35"/>
        <end position="49"/>
    </location>
</feature>
<protein>
    <submittedName>
        <fullName evidence="8">GHMP_kinases_N domain-containing protein</fullName>
    </submittedName>
</protein>
<name>A0A183CC74_GLOPA</name>
<reference evidence="7" key="1">
    <citation type="submission" date="2014-05" db="EMBL/GenBank/DDBJ databases">
        <title>The genome and life-stage specific transcriptomes of Globodera pallida elucidate key aspects of plant parasitism by a cyst nematode.</title>
        <authorList>
            <person name="Cotton J.A."/>
            <person name="Lilley C.J."/>
            <person name="Jones L.M."/>
            <person name="Kikuchi T."/>
            <person name="Reid A.J."/>
            <person name="Thorpe P."/>
            <person name="Tsai I.J."/>
            <person name="Beasley H."/>
            <person name="Blok V."/>
            <person name="Cock P.J.A."/>
            <person name="Van den Akker S.E."/>
            <person name="Holroyd N."/>
            <person name="Hunt M."/>
            <person name="Mantelin S."/>
            <person name="Naghra H."/>
            <person name="Pain A."/>
            <person name="Palomares-Rius J.E."/>
            <person name="Zarowiecki M."/>
            <person name="Berriman M."/>
            <person name="Jones J.T."/>
            <person name="Urwin P.E."/>
        </authorList>
    </citation>
    <scope>NUCLEOTIDE SEQUENCE [LARGE SCALE GENOMIC DNA]</scope>
    <source>
        <strain evidence="7">Lindley</strain>
    </source>
</reference>
<dbReference type="InterPro" id="IPR020568">
    <property type="entry name" value="Ribosomal_Su5_D2-typ_SF"/>
</dbReference>
<accession>A0A183CC74</accession>
<keyword evidence="1" id="KW-0808">Transferase</keyword>
<dbReference type="GO" id="GO:0042352">
    <property type="term" value="P:GDP-L-fucose salvage"/>
    <property type="evidence" value="ECO:0007669"/>
    <property type="project" value="TreeGrafter"/>
</dbReference>
<evidence type="ECO:0000313" key="8">
    <source>
        <dbReference type="WBParaSite" id="GPLIN_001047500"/>
    </source>
</evidence>
<dbReference type="InterPro" id="IPR052203">
    <property type="entry name" value="GHMP_Kinase-Related"/>
</dbReference>
<evidence type="ECO:0000256" key="1">
    <source>
        <dbReference type="ARBA" id="ARBA00022679"/>
    </source>
</evidence>
<dbReference type="SUPFAM" id="SSF54211">
    <property type="entry name" value="Ribosomal protein S5 domain 2-like"/>
    <property type="match status" value="1"/>
</dbReference>
<keyword evidence="3" id="KW-0418">Kinase</keyword>
<dbReference type="AlphaFoldDB" id="A0A183CC74"/>
<evidence type="ECO:0000259" key="6">
    <source>
        <dbReference type="Pfam" id="PF00288"/>
    </source>
</evidence>
<dbReference type="GO" id="GO:0005524">
    <property type="term" value="F:ATP binding"/>
    <property type="evidence" value="ECO:0007669"/>
    <property type="project" value="UniProtKB-KW"/>
</dbReference>
<reference evidence="8" key="2">
    <citation type="submission" date="2016-06" db="UniProtKB">
        <authorList>
            <consortium name="WormBaseParasite"/>
        </authorList>
    </citation>
    <scope>IDENTIFICATION</scope>
</reference>